<keyword evidence="1" id="KW-0472">Membrane</keyword>
<dbReference type="Gene3D" id="1.10.10.10">
    <property type="entry name" value="Winged helix-like DNA-binding domain superfamily/Winged helix DNA-binding domain"/>
    <property type="match status" value="1"/>
</dbReference>
<keyword evidence="1" id="KW-0812">Transmembrane</keyword>
<dbReference type="SMART" id="SM00421">
    <property type="entry name" value="HTH_LUXR"/>
    <property type="match status" value="1"/>
</dbReference>
<dbReference type="Pfam" id="PF13181">
    <property type="entry name" value="TPR_8"/>
    <property type="match status" value="1"/>
</dbReference>
<dbReference type="InterPro" id="IPR011990">
    <property type="entry name" value="TPR-like_helical_dom_sf"/>
</dbReference>
<feature type="transmembrane region" description="Helical" evidence="1">
    <location>
        <begin position="355"/>
        <end position="375"/>
    </location>
</feature>
<comment type="caution">
    <text evidence="3">The sequence shown here is derived from an EMBL/GenBank/DDBJ whole genome shotgun (WGS) entry which is preliminary data.</text>
</comment>
<accession>A0A5C7AEF1</accession>
<name>A0A5C7AEF1_9FLAO</name>
<dbReference type="Gene3D" id="1.25.40.10">
    <property type="entry name" value="Tetratricopeptide repeat domain"/>
    <property type="match status" value="2"/>
</dbReference>
<reference evidence="4" key="1">
    <citation type="submission" date="2019-08" db="EMBL/GenBank/DDBJ databases">
        <title>Seonamhaeicola sediminis sp. nov., isolated from marine sediment.</title>
        <authorList>
            <person name="Cao W.R."/>
        </authorList>
    </citation>
    <scope>NUCLEOTIDE SEQUENCE [LARGE SCALE GENOMIC DNA]</scope>
    <source>
        <strain evidence="4">Gy8</strain>
    </source>
</reference>
<dbReference type="RefSeq" id="WP_147138073.1">
    <property type="nucleotide sequence ID" value="NZ_VOSC01000033.1"/>
</dbReference>
<evidence type="ECO:0000313" key="4">
    <source>
        <dbReference type="Proteomes" id="UP000321790"/>
    </source>
</evidence>
<dbReference type="SMART" id="SM00028">
    <property type="entry name" value="TPR"/>
    <property type="match status" value="3"/>
</dbReference>
<keyword evidence="1" id="KW-1133">Transmembrane helix</keyword>
<organism evidence="3 4">
    <name type="scientific">Seonamhaeicola algicola</name>
    <dbReference type="NCBI Taxonomy" id="1719036"/>
    <lineage>
        <taxon>Bacteria</taxon>
        <taxon>Pseudomonadati</taxon>
        <taxon>Bacteroidota</taxon>
        <taxon>Flavobacteriia</taxon>
        <taxon>Flavobacteriales</taxon>
        <taxon>Flavobacteriaceae</taxon>
    </lineage>
</organism>
<evidence type="ECO:0000259" key="2">
    <source>
        <dbReference type="SMART" id="SM00421"/>
    </source>
</evidence>
<dbReference type="InterPro" id="IPR000792">
    <property type="entry name" value="Tscrpt_reg_LuxR_C"/>
</dbReference>
<protein>
    <submittedName>
        <fullName evidence="3">Transcriptional regulator</fullName>
    </submittedName>
</protein>
<dbReference type="OrthoDB" id="1090267at2"/>
<dbReference type="InterPro" id="IPR016032">
    <property type="entry name" value="Sig_transdc_resp-reg_C-effctor"/>
</dbReference>
<dbReference type="AlphaFoldDB" id="A0A5C7AEF1"/>
<dbReference type="GO" id="GO:0003677">
    <property type="term" value="F:DNA binding"/>
    <property type="evidence" value="ECO:0007669"/>
    <property type="project" value="InterPro"/>
</dbReference>
<proteinExistence type="predicted"/>
<dbReference type="Proteomes" id="UP000321790">
    <property type="component" value="Unassembled WGS sequence"/>
</dbReference>
<keyword evidence="4" id="KW-1185">Reference proteome</keyword>
<dbReference type="SUPFAM" id="SSF46894">
    <property type="entry name" value="C-terminal effector domain of the bipartite response regulators"/>
    <property type="match status" value="1"/>
</dbReference>
<dbReference type="GO" id="GO:0006355">
    <property type="term" value="P:regulation of DNA-templated transcription"/>
    <property type="evidence" value="ECO:0007669"/>
    <property type="project" value="InterPro"/>
</dbReference>
<dbReference type="EMBL" id="VOSC01000033">
    <property type="protein sequence ID" value="TXE06314.1"/>
    <property type="molecule type" value="Genomic_DNA"/>
</dbReference>
<dbReference type="SUPFAM" id="SSF48452">
    <property type="entry name" value="TPR-like"/>
    <property type="match status" value="2"/>
</dbReference>
<dbReference type="InterPro" id="IPR036388">
    <property type="entry name" value="WH-like_DNA-bd_sf"/>
</dbReference>
<feature type="domain" description="HTH luxR-type" evidence="2">
    <location>
        <begin position="472"/>
        <end position="529"/>
    </location>
</feature>
<sequence length="536" mass="62036">MIINTLKTKKHSIIFILTSLFINILNAQVIDSTIFSFKKFPEKGFTISMQDQGKAKAYFKTKASYYLTQKDTANYIHCMVGLAYIEQARGRYNNAFDIIWNTLPKGKHINNKAPVLKLYRQLGLLYGNYGKDSIALHYLQEGLDIAKAYYSQPKTNSNKLSNSYFSIANQYIKMKDYNIALQYLDSCYIVNSSNKKQFYVNALYGLIHTEKGDFIKAEKYLNGIVPYFENNALGYQAKVNMFIGNLKHAIGQQDSAMFYYQKSLKAIDSLTVHPEIKPEVMEKLALLYFAKNNKTEAFKYMQGAKFMSDSLFNTQSRQNNALFEIKNKYQEDIYKQQELIAAQNKLLETKDKASFRLKLLIAALLIISFITLITYKLKTQMKKLQYEQSIINEKNDAILEIKNKELTANALQIIEKEHSVKELLVAIKNIDPKKHQELSSKYRKSNKKLWDDFNLRFKQINNKFYESLLKLHPHLTQTDLKLCALIKLNFDSKEIAEILAISTHGVHTARSRVRKKLNLNRKDSLTNYIANILPDS</sequence>
<evidence type="ECO:0000313" key="3">
    <source>
        <dbReference type="EMBL" id="TXE06314.1"/>
    </source>
</evidence>
<dbReference type="InterPro" id="IPR019734">
    <property type="entry name" value="TPR_rpt"/>
</dbReference>
<evidence type="ECO:0000256" key="1">
    <source>
        <dbReference type="SAM" id="Phobius"/>
    </source>
</evidence>
<gene>
    <name evidence="3" type="ORF">FUA26_15190</name>
</gene>